<proteinExistence type="predicted"/>
<protein>
    <submittedName>
        <fullName evidence="1">Uncharacterized protein</fullName>
    </submittedName>
</protein>
<accession>A0AC61DD83</accession>
<comment type="caution">
    <text evidence="1">The sequence shown here is derived from an EMBL/GenBank/DDBJ whole genome shotgun (WGS) entry which is preliminary data.</text>
</comment>
<name>A0AC61DD83_9FIRM</name>
<evidence type="ECO:0000313" key="1">
    <source>
        <dbReference type="EMBL" id="PHV70895.1"/>
    </source>
</evidence>
<reference evidence="1" key="1">
    <citation type="submission" date="2017-10" db="EMBL/GenBank/DDBJ databases">
        <title>Genome sequence of cellulolytic Lachnospiraceae bacterium XHS1971 isolated from hotspring sediment.</title>
        <authorList>
            <person name="Vasudevan G."/>
            <person name="Joshi A.J."/>
            <person name="Hivarkar S."/>
            <person name="Lanjekar V.B."/>
            <person name="Dhakephalkar P.K."/>
            <person name="Dagar S."/>
        </authorList>
    </citation>
    <scope>NUCLEOTIDE SEQUENCE</scope>
    <source>
        <strain evidence="1">XHS1971</strain>
    </source>
</reference>
<evidence type="ECO:0000313" key="2">
    <source>
        <dbReference type="Proteomes" id="UP000224460"/>
    </source>
</evidence>
<gene>
    <name evidence="1" type="ORF">CS063_07680</name>
</gene>
<sequence length="243" mass="28229">MKKILVISDSLFLLQNFYRICEERHYNKEQFDIRFCASNKAFLERYKGRTDIGPISIKESVEAILKTYDLVLSLHCNDKLPAILVNQLPCVNLHPGYNPCNRGKFPYVFSILNKKALGVTLHLMDEELDHGPIIVRKKLEIEAWDTMDTLYDKLLQLEVEVLEAHIESLLNGTFTTFLPEEEGNINYAKDFHQLKALDLEQEMTLGEAIDLLRALTHKDINNAYFYDSKKNKVFVKIFLDKEN</sequence>
<dbReference type="EMBL" id="PEDL01000006">
    <property type="protein sequence ID" value="PHV70895.1"/>
    <property type="molecule type" value="Genomic_DNA"/>
</dbReference>
<keyword evidence="2" id="KW-1185">Reference proteome</keyword>
<dbReference type="Proteomes" id="UP000224460">
    <property type="component" value="Unassembled WGS sequence"/>
</dbReference>
<organism evidence="1 2">
    <name type="scientific">Sporanaerobium hydrogeniformans</name>
    <dbReference type="NCBI Taxonomy" id="3072179"/>
    <lineage>
        <taxon>Bacteria</taxon>
        <taxon>Bacillati</taxon>
        <taxon>Bacillota</taxon>
        <taxon>Clostridia</taxon>
        <taxon>Lachnospirales</taxon>
        <taxon>Lachnospiraceae</taxon>
        <taxon>Sporanaerobium</taxon>
    </lineage>
</organism>